<dbReference type="Proteomes" id="UP000304928">
    <property type="component" value="Unassembled WGS sequence"/>
</dbReference>
<evidence type="ECO:0000313" key="8">
    <source>
        <dbReference type="EMBL" id="THW39847.1"/>
    </source>
</evidence>
<evidence type="ECO:0000313" key="12">
    <source>
        <dbReference type="Proteomes" id="UP000304928"/>
    </source>
</evidence>
<dbReference type="GO" id="GO:0005525">
    <property type="term" value="F:GTP binding"/>
    <property type="evidence" value="ECO:0007669"/>
    <property type="project" value="UniProtKB-KW"/>
</dbReference>
<dbReference type="Proteomes" id="UP000310687">
    <property type="component" value="Unassembled WGS sequence"/>
</dbReference>
<proteinExistence type="predicted"/>
<evidence type="ECO:0000256" key="5">
    <source>
        <dbReference type="SAM" id="MobiDB-lite"/>
    </source>
</evidence>
<dbReference type="AlphaFoldDB" id="A0A4S9QKA6"/>
<evidence type="ECO:0000313" key="14">
    <source>
        <dbReference type="Proteomes" id="UP000310121"/>
    </source>
</evidence>
<comment type="caution">
    <text evidence="10">The sequence shown here is derived from an EMBL/GenBank/DDBJ whole genome shotgun (WGS) entry which is preliminary data.</text>
</comment>
<evidence type="ECO:0000259" key="6">
    <source>
        <dbReference type="PROSITE" id="PS51706"/>
    </source>
</evidence>
<evidence type="ECO:0000313" key="7">
    <source>
        <dbReference type="EMBL" id="THW31514.1"/>
    </source>
</evidence>
<feature type="region of interest" description="Disordered" evidence="5">
    <location>
        <begin position="24"/>
        <end position="71"/>
    </location>
</feature>
<reference evidence="12 13" key="1">
    <citation type="submission" date="2018-10" db="EMBL/GenBank/DDBJ databases">
        <title>Fifty Aureobasidium pullulans genomes reveal a recombining polyextremotolerant generalist.</title>
        <authorList>
            <person name="Gostincar C."/>
            <person name="Turk M."/>
            <person name="Zajc J."/>
            <person name="Gunde-Cimerman N."/>
        </authorList>
    </citation>
    <scope>NUCLEOTIDE SEQUENCE [LARGE SCALE GENOMIC DNA]</scope>
    <source>
        <strain evidence="10 15">EXF-10081</strain>
        <strain evidence="9 12">EXF-10507</strain>
        <strain evidence="8 13">EXF-10796</strain>
        <strain evidence="7 16">EXF-11013</strain>
        <strain evidence="11 14">EXF-3844</strain>
    </source>
</reference>
<dbReference type="EMBL" id="QZAM01000156">
    <property type="protein sequence ID" value="THW39847.1"/>
    <property type="molecule type" value="Genomic_DNA"/>
</dbReference>
<dbReference type="Proteomes" id="UP000310121">
    <property type="component" value="Unassembled WGS sequence"/>
</dbReference>
<sequence>MDSIIRRRCLAHLARSRILGLRYTSTTTTTTTPPSARPDLASSKTTSAVTAAPPPSKPKHVSAPKTEDITPPKPVDLQRYHISDPPTPVQQTFATRYFQAPSTPPIHLWTAAKFSTIPRSPYPEVCFVGRSNVGKSSLLNAVFGRPKEKIARVSSKAGHTKTLNAFGVGGVNRDTAAREPLKQLSSGALVVVDTPGYGFHSRQEWGPEINKFFEKRKQLRKVFILIDAVHGVKSRDLVLLQHFEDNGIPYQIILSKVDRIVMTDSKSPGAEKLTRLVKKLDKVYEEVDEQLRTLDQGQRPKKRDVLAASAEKQIKGLQGWGGGAKIGIEAVRWAVLKACGLDCDEQGNRRVVEGLEIQGEEEEDEEVVAWKPQRYGTK</sequence>
<dbReference type="PANTHER" id="PTHR46498:SF1">
    <property type="entry name" value="GTP-BINDING PROTEIN 8"/>
    <property type="match status" value="1"/>
</dbReference>
<feature type="compositionally biased region" description="Low complexity" evidence="5">
    <location>
        <begin position="41"/>
        <end position="51"/>
    </location>
</feature>
<dbReference type="Proteomes" id="UP000310374">
    <property type="component" value="Unassembled WGS sequence"/>
</dbReference>
<keyword evidence="1" id="KW-0479">Metal-binding</keyword>
<dbReference type="GO" id="GO:0005739">
    <property type="term" value="C:mitochondrion"/>
    <property type="evidence" value="ECO:0007669"/>
    <property type="project" value="TreeGrafter"/>
</dbReference>
<evidence type="ECO:0000256" key="4">
    <source>
        <dbReference type="ARBA" id="ARBA00023134"/>
    </source>
</evidence>
<dbReference type="Pfam" id="PF01926">
    <property type="entry name" value="MMR_HSR1"/>
    <property type="match status" value="1"/>
</dbReference>
<keyword evidence="2" id="KW-0547">Nucleotide-binding</keyword>
<dbReference type="EMBL" id="QZAL01000294">
    <property type="protein sequence ID" value="THW31514.1"/>
    <property type="molecule type" value="Genomic_DNA"/>
</dbReference>
<evidence type="ECO:0000313" key="11">
    <source>
        <dbReference type="EMBL" id="THZ34926.1"/>
    </source>
</evidence>
<dbReference type="Proteomes" id="UP000309076">
    <property type="component" value="Unassembled WGS sequence"/>
</dbReference>
<evidence type="ECO:0000313" key="15">
    <source>
        <dbReference type="Proteomes" id="UP000310374"/>
    </source>
</evidence>
<organism evidence="10 15">
    <name type="scientific">Aureobasidium pullulans</name>
    <name type="common">Black yeast</name>
    <name type="synonym">Pullularia pullulans</name>
    <dbReference type="NCBI Taxonomy" id="5580"/>
    <lineage>
        <taxon>Eukaryota</taxon>
        <taxon>Fungi</taxon>
        <taxon>Dikarya</taxon>
        <taxon>Ascomycota</taxon>
        <taxon>Pezizomycotina</taxon>
        <taxon>Dothideomycetes</taxon>
        <taxon>Dothideomycetidae</taxon>
        <taxon>Dothideales</taxon>
        <taxon>Saccotheciaceae</taxon>
        <taxon>Aureobasidium</taxon>
    </lineage>
</organism>
<dbReference type="EMBL" id="QZAR01000168">
    <property type="protein sequence ID" value="THW85825.1"/>
    <property type="molecule type" value="Genomic_DNA"/>
</dbReference>
<dbReference type="PROSITE" id="PS51706">
    <property type="entry name" value="G_ENGB"/>
    <property type="match status" value="1"/>
</dbReference>
<dbReference type="InterPro" id="IPR030393">
    <property type="entry name" value="G_ENGB_dom"/>
</dbReference>
<keyword evidence="4" id="KW-0342">GTP-binding</keyword>
<evidence type="ECO:0000313" key="13">
    <source>
        <dbReference type="Proteomes" id="UP000309076"/>
    </source>
</evidence>
<dbReference type="InterPro" id="IPR006073">
    <property type="entry name" value="GTP-bd"/>
</dbReference>
<evidence type="ECO:0000256" key="3">
    <source>
        <dbReference type="ARBA" id="ARBA00022842"/>
    </source>
</evidence>
<evidence type="ECO:0000256" key="1">
    <source>
        <dbReference type="ARBA" id="ARBA00022723"/>
    </source>
</evidence>
<evidence type="ECO:0000313" key="9">
    <source>
        <dbReference type="EMBL" id="THW85825.1"/>
    </source>
</evidence>
<evidence type="ECO:0000256" key="2">
    <source>
        <dbReference type="ARBA" id="ARBA00022741"/>
    </source>
</evidence>
<dbReference type="InterPro" id="IPR052279">
    <property type="entry name" value="EngB_GTPase"/>
</dbReference>
<name>A0A4S9QKA6_AURPU</name>
<evidence type="ECO:0000313" key="10">
    <source>
        <dbReference type="EMBL" id="THX23271.1"/>
    </source>
</evidence>
<protein>
    <recommendedName>
        <fullName evidence="6">EngB-type G domain-containing protein</fullName>
    </recommendedName>
</protein>
<dbReference type="SUPFAM" id="SSF52540">
    <property type="entry name" value="P-loop containing nucleoside triphosphate hydrolases"/>
    <property type="match status" value="1"/>
</dbReference>
<dbReference type="EMBL" id="QZBN01000910">
    <property type="protein sequence ID" value="THZ34926.1"/>
    <property type="molecule type" value="Genomic_DNA"/>
</dbReference>
<dbReference type="Gene3D" id="3.40.50.300">
    <property type="entry name" value="P-loop containing nucleotide triphosphate hydrolases"/>
    <property type="match status" value="1"/>
</dbReference>
<dbReference type="EMBL" id="QZAT01000154">
    <property type="protein sequence ID" value="THX23271.1"/>
    <property type="molecule type" value="Genomic_DNA"/>
</dbReference>
<feature type="domain" description="EngB-type G" evidence="6">
    <location>
        <begin position="121"/>
        <end position="316"/>
    </location>
</feature>
<gene>
    <name evidence="11" type="ORF">D6C90_07529</name>
    <name evidence="10" type="ORF">D6D12_08518</name>
    <name evidence="9" type="ORF">D6D15_07795</name>
    <name evidence="8" type="ORF">D6D21_07098</name>
    <name evidence="7" type="ORF">D6D22_10112</name>
</gene>
<accession>A0A4S9QKA6</accession>
<keyword evidence="3" id="KW-0460">Magnesium</keyword>
<dbReference type="GO" id="GO:0046872">
    <property type="term" value="F:metal ion binding"/>
    <property type="evidence" value="ECO:0007669"/>
    <property type="project" value="UniProtKB-KW"/>
</dbReference>
<dbReference type="CDD" id="cd01876">
    <property type="entry name" value="YihA_EngB"/>
    <property type="match status" value="1"/>
</dbReference>
<evidence type="ECO:0000313" key="16">
    <source>
        <dbReference type="Proteomes" id="UP000310687"/>
    </source>
</evidence>
<dbReference type="PANTHER" id="PTHR46498">
    <property type="entry name" value="GTP-BINDING PROTEIN 8"/>
    <property type="match status" value="1"/>
</dbReference>
<dbReference type="InterPro" id="IPR027417">
    <property type="entry name" value="P-loop_NTPase"/>
</dbReference>
<feature type="compositionally biased region" description="Low complexity" evidence="5">
    <location>
        <begin position="24"/>
        <end position="34"/>
    </location>
</feature>